<dbReference type="EMBL" id="LAFY01000352">
    <property type="protein sequence ID" value="KJX99385.1"/>
    <property type="molecule type" value="Genomic_DNA"/>
</dbReference>
<organism evidence="8 9">
    <name type="scientific">Zymoseptoria brevis</name>
    <dbReference type="NCBI Taxonomy" id="1047168"/>
    <lineage>
        <taxon>Eukaryota</taxon>
        <taxon>Fungi</taxon>
        <taxon>Dikarya</taxon>
        <taxon>Ascomycota</taxon>
        <taxon>Pezizomycotina</taxon>
        <taxon>Dothideomycetes</taxon>
        <taxon>Dothideomycetidae</taxon>
        <taxon>Mycosphaerellales</taxon>
        <taxon>Mycosphaerellaceae</taxon>
        <taxon>Zymoseptoria</taxon>
    </lineage>
</organism>
<feature type="transmembrane region" description="Helical" evidence="7">
    <location>
        <begin position="889"/>
        <end position="907"/>
    </location>
</feature>
<reference evidence="8 9" key="1">
    <citation type="submission" date="2015-03" db="EMBL/GenBank/DDBJ databases">
        <title>RNA-seq based gene annotation and comparative genomics of four Zymoseptoria species reveal species-specific pathogenicity related genes and transposable element activity.</title>
        <authorList>
            <person name="Grandaubert J."/>
            <person name="Bhattacharyya A."/>
            <person name="Stukenbrock E.H."/>
        </authorList>
    </citation>
    <scope>NUCLEOTIDE SEQUENCE [LARGE SCALE GENOMIC DNA]</scope>
    <source>
        <strain evidence="8 9">Zb18110</strain>
    </source>
</reference>
<keyword evidence="7" id="KW-0472">Membrane</keyword>
<evidence type="ECO:0000256" key="7">
    <source>
        <dbReference type="SAM" id="Phobius"/>
    </source>
</evidence>
<evidence type="ECO:0000256" key="6">
    <source>
        <dbReference type="PIRSR" id="PIRSR602403-1"/>
    </source>
</evidence>
<dbReference type="GO" id="GO:0020037">
    <property type="term" value="F:heme binding"/>
    <property type="evidence" value="ECO:0007669"/>
    <property type="project" value="InterPro"/>
</dbReference>
<comment type="similarity">
    <text evidence="2">Belongs to the cytochrome P450 family.</text>
</comment>
<dbReference type="SUPFAM" id="SSF48264">
    <property type="entry name" value="Cytochrome P450"/>
    <property type="match status" value="1"/>
</dbReference>
<dbReference type="PRINTS" id="PR00465">
    <property type="entry name" value="EP450IV"/>
</dbReference>
<evidence type="ECO:0000313" key="9">
    <source>
        <dbReference type="Proteomes" id="UP000033647"/>
    </source>
</evidence>
<keyword evidence="3 6" id="KW-0349">Heme</keyword>
<dbReference type="GO" id="GO:0008395">
    <property type="term" value="F:steroid hydroxylase activity"/>
    <property type="evidence" value="ECO:0007669"/>
    <property type="project" value="TreeGrafter"/>
</dbReference>
<evidence type="ECO:0000256" key="5">
    <source>
        <dbReference type="ARBA" id="ARBA00023004"/>
    </source>
</evidence>
<dbReference type="AlphaFoldDB" id="A0A0F4GT48"/>
<comment type="cofactor">
    <cofactor evidence="1 6">
        <name>heme</name>
        <dbReference type="ChEBI" id="CHEBI:30413"/>
    </cofactor>
</comment>
<gene>
    <name evidence="8" type="ORF">TI39_contig360g00002</name>
</gene>
<name>A0A0F4GT48_9PEZI</name>
<dbReference type="GO" id="GO:0016705">
    <property type="term" value="F:oxidoreductase activity, acting on paired donors, with incorporation or reduction of molecular oxygen"/>
    <property type="evidence" value="ECO:0007669"/>
    <property type="project" value="InterPro"/>
</dbReference>
<dbReference type="Gene3D" id="1.10.630.10">
    <property type="entry name" value="Cytochrome P450"/>
    <property type="match status" value="1"/>
</dbReference>
<keyword evidence="7" id="KW-0812">Transmembrane</keyword>
<evidence type="ECO:0000256" key="4">
    <source>
        <dbReference type="ARBA" id="ARBA00022723"/>
    </source>
</evidence>
<feature type="binding site" description="axial binding residue" evidence="6">
    <location>
        <position position="461"/>
    </location>
    <ligand>
        <name>heme</name>
        <dbReference type="ChEBI" id="CHEBI:30413"/>
    </ligand>
    <ligandPart>
        <name>Fe</name>
        <dbReference type="ChEBI" id="CHEBI:18248"/>
    </ligandPart>
</feature>
<dbReference type="PANTHER" id="PTHR24304:SF2">
    <property type="entry name" value="24-HYDROXYCHOLESTEROL 7-ALPHA-HYDROXYLASE"/>
    <property type="match status" value="1"/>
</dbReference>
<dbReference type="Proteomes" id="UP000033647">
    <property type="component" value="Unassembled WGS sequence"/>
</dbReference>
<dbReference type="InterPro" id="IPR001128">
    <property type="entry name" value="Cyt_P450"/>
</dbReference>
<protein>
    <recommendedName>
        <fullName evidence="10">Cytochrome p450 like protein</fullName>
    </recommendedName>
</protein>
<dbReference type="Pfam" id="PF00067">
    <property type="entry name" value="p450"/>
    <property type="match status" value="1"/>
</dbReference>
<dbReference type="GO" id="GO:0005506">
    <property type="term" value="F:iron ion binding"/>
    <property type="evidence" value="ECO:0007669"/>
    <property type="project" value="InterPro"/>
</dbReference>
<feature type="transmembrane region" description="Helical" evidence="7">
    <location>
        <begin position="632"/>
        <end position="651"/>
    </location>
</feature>
<dbReference type="PANTHER" id="PTHR24304">
    <property type="entry name" value="CYTOCHROME P450 FAMILY 7"/>
    <property type="match status" value="1"/>
</dbReference>
<evidence type="ECO:0000256" key="1">
    <source>
        <dbReference type="ARBA" id="ARBA00001971"/>
    </source>
</evidence>
<keyword evidence="4 6" id="KW-0479">Metal-binding</keyword>
<feature type="transmembrane region" description="Helical" evidence="7">
    <location>
        <begin position="712"/>
        <end position="732"/>
    </location>
</feature>
<comment type="caution">
    <text evidence="8">The sequence shown here is derived from an EMBL/GenBank/DDBJ whole genome shotgun (WGS) entry which is preliminary data.</text>
</comment>
<evidence type="ECO:0000256" key="3">
    <source>
        <dbReference type="ARBA" id="ARBA00022617"/>
    </source>
</evidence>
<feature type="transmembrane region" description="Helical" evidence="7">
    <location>
        <begin position="12"/>
        <end position="32"/>
    </location>
</feature>
<feature type="transmembrane region" description="Helical" evidence="7">
    <location>
        <begin position="544"/>
        <end position="565"/>
    </location>
</feature>
<sequence length="916" mass="103728">MGHLNEAFRALWSSSLVLAFSLAVAILLACFLRSWRSETDKRLSPPLAPYTIPYLQHLPAFLWNPGKLYRSMQARYLGPFTLLLNNTKFHVFQESSTVDYVLSHSRTFTFDPVLASMMENGLSLPEEDMPKFLPPADSQVEDLSKSRSFMTMNHNIWSKYLSGEPLDNIMAIYTRNFNNILEQHLDLKSSQWQDVNLHELITRLIFETSVLTFFGSRIKEIWGDSIWDDWRLYDEAMYIGVRTKLPFKLQPRVHFAFNRMMAAFEQWITSGSIEWPETDVIRNDEWGVRLNWERDRLAVEHGFSLRGRACLQASFLYVMLTNAPPLATWFAFCAAHTQESLDRYRAAATAYIRPPMDSGELSLDIAGMKNDPYIQGLWKEALRLGMANAVARVVTKDSKLEGFDIQKGSVLLMPVQLMHMDERTFSNPQEVKPERWMIDDEKTLSIQNKRLRAFGGGKSLCSGRFVAEHEVIGVVSQLLYRFDIEFDEQSRKWEFNPRSHGAMKAKHAQARITIELGLTYVYRAPRALARDNCLSVLFPTTISWISPSMWVLAIVILLALSFLSYKAQHTFSHNNGFFGHFGNAIIKNHTPGGRPLRPLTTNGRIPRLDIQLKAVAVYLLVFLEDFNRPDCVIVGISFFSSFGAYWMLVVLESLRNYSKDRFISWIAIPGVLIFNHAMAVVSPLYLAVRIAFSVPATTAGDLVVDTVDLKSLPWSFVLGFVLPLTAMSLPAITIRGINTKHTVAAWYQQWNLYIYGCHILLAAGWRTVDTGPASSRTTLENVQPVYHFAFALVAISFWTPVIASVLATAVPFILGQELSMYLRPRRTLFAPAPWSNVKSAGLHDGATWILVWDLYSGGLSTVVWAATVYHQARMGSDSLEPLSALIRRCAGYAVLGGNMGLATGLFWERDLLLMGT</sequence>
<dbReference type="STRING" id="1047168.A0A0F4GT48"/>
<feature type="transmembrane region" description="Helical" evidence="7">
    <location>
        <begin position="752"/>
        <end position="768"/>
    </location>
</feature>
<evidence type="ECO:0000313" key="8">
    <source>
        <dbReference type="EMBL" id="KJX99385.1"/>
    </source>
</evidence>
<dbReference type="InterPro" id="IPR002403">
    <property type="entry name" value="Cyt_P450_E_grp-IV"/>
</dbReference>
<dbReference type="InterPro" id="IPR050529">
    <property type="entry name" value="CYP450_sterol_14alpha_dmase"/>
</dbReference>
<keyword evidence="9" id="KW-1185">Reference proteome</keyword>
<accession>A0A0F4GT48</accession>
<evidence type="ECO:0008006" key="10">
    <source>
        <dbReference type="Google" id="ProtNLM"/>
    </source>
</evidence>
<dbReference type="InterPro" id="IPR036396">
    <property type="entry name" value="Cyt_P450_sf"/>
</dbReference>
<feature type="transmembrane region" description="Helical" evidence="7">
    <location>
        <begin position="788"/>
        <end position="815"/>
    </location>
</feature>
<evidence type="ECO:0000256" key="2">
    <source>
        <dbReference type="ARBA" id="ARBA00010617"/>
    </source>
</evidence>
<keyword evidence="5 6" id="KW-0408">Iron</keyword>
<keyword evidence="7" id="KW-1133">Transmembrane helix</keyword>
<feature type="transmembrane region" description="Helical" evidence="7">
    <location>
        <begin position="663"/>
        <end position="692"/>
    </location>
</feature>
<dbReference type="OrthoDB" id="1470350at2759"/>
<proteinExistence type="inferred from homology"/>